<name>A0A8T9CCF7_9HELO</name>
<evidence type="ECO:0000313" key="2">
    <source>
        <dbReference type="EMBL" id="TVY82862.1"/>
    </source>
</evidence>
<proteinExistence type="predicted"/>
<dbReference type="GO" id="GO:0016538">
    <property type="term" value="F:cyclin-dependent protein serine/threonine kinase regulator activity"/>
    <property type="evidence" value="ECO:0007669"/>
    <property type="project" value="InterPro"/>
</dbReference>
<dbReference type="CDD" id="cd20546">
    <property type="entry name" value="CYCLIN_SpCG1C_ScCTK2-like_rpt2"/>
    <property type="match status" value="1"/>
</dbReference>
<dbReference type="InterPro" id="IPR036915">
    <property type="entry name" value="Cyclin-like_sf"/>
</dbReference>
<dbReference type="PANTHER" id="PTHR10026">
    <property type="entry name" value="CYCLIN"/>
    <property type="match status" value="1"/>
</dbReference>
<feature type="region of interest" description="Disordered" evidence="1">
    <location>
        <begin position="1"/>
        <end position="82"/>
    </location>
</feature>
<organism evidence="2 3">
    <name type="scientific">Lachnellula suecica</name>
    <dbReference type="NCBI Taxonomy" id="602035"/>
    <lineage>
        <taxon>Eukaryota</taxon>
        <taxon>Fungi</taxon>
        <taxon>Dikarya</taxon>
        <taxon>Ascomycota</taxon>
        <taxon>Pezizomycotina</taxon>
        <taxon>Leotiomycetes</taxon>
        <taxon>Helotiales</taxon>
        <taxon>Lachnaceae</taxon>
        <taxon>Lachnellula</taxon>
    </lineage>
</organism>
<accession>A0A8T9CCF7</accession>
<dbReference type="OrthoDB" id="25002at2759"/>
<dbReference type="GO" id="GO:0006357">
    <property type="term" value="P:regulation of transcription by RNA polymerase II"/>
    <property type="evidence" value="ECO:0007669"/>
    <property type="project" value="InterPro"/>
</dbReference>
<reference evidence="2 3" key="1">
    <citation type="submission" date="2018-05" db="EMBL/GenBank/DDBJ databases">
        <title>Genome sequencing and assembly of the regulated plant pathogen Lachnellula willkommii and related sister species for the development of diagnostic species identification markers.</title>
        <authorList>
            <person name="Giroux E."/>
            <person name="Bilodeau G."/>
        </authorList>
    </citation>
    <scope>NUCLEOTIDE SEQUENCE [LARGE SCALE GENOMIC DNA]</scope>
    <source>
        <strain evidence="2 3">CBS 268.59</strain>
    </source>
</reference>
<feature type="region of interest" description="Disordered" evidence="1">
    <location>
        <begin position="371"/>
        <end position="561"/>
    </location>
</feature>
<dbReference type="Proteomes" id="UP000469558">
    <property type="component" value="Unassembled WGS sequence"/>
</dbReference>
<feature type="compositionally biased region" description="Acidic residues" evidence="1">
    <location>
        <begin position="552"/>
        <end position="561"/>
    </location>
</feature>
<feature type="compositionally biased region" description="Low complexity" evidence="1">
    <location>
        <begin position="429"/>
        <end position="440"/>
    </location>
</feature>
<feature type="compositionally biased region" description="Low complexity" evidence="1">
    <location>
        <begin position="460"/>
        <end position="470"/>
    </location>
</feature>
<keyword evidence="3" id="KW-1185">Reference proteome</keyword>
<protein>
    <submittedName>
        <fullName evidence="2">Cyclin pch1</fullName>
    </submittedName>
</protein>
<dbReference type="SUPFAM" id="SSF47954">
    <property type="entry name" value="Cyclin-like"/>
    <property type="match status" value="3"/>
</dbReference>
<sequence>MTTIESYRPPRIPSDAPSNARRLHSSSSTTTTALANIPPAVPSPPRLSRDSPPRKPHLQPRLHAAAQTIPHPPPSPSLLNMASDDSSQWIFTDAEILSTPSVVHGIQPKDERVLRGKGSNFILQAGILLKLPQLTIATASVFFQRFYMRCSLDPSKGGIHHYSLSASSEPALPPPPNQWTLPRSISHANFVAKDSQADCEPSEQTIAGTALFLATKTEENCRKTKEVVIACAKVAQKNSNLVIDEQSKEYWRWRDNLLMYEEMMLEFLTFDLIVESPHNIFYGFLHQLRIEENKKIRNSAWAFLNDACHTTMCLQLPAKDMAIGAIYFAAKVHSEALPDDGSGNPWWETIGGTAKKIVKAVGIMHDFYTDNPMKKPDSAYDQSPLNEEDIHRSRRRADVGSSEDTPSPRLAQSQPMQNGHSQQSQSSTAPVNGNGAPAAGEKPLSPKPNAESEGNGSSDAALKAAANDPATHASNGGSNGLAAPGTAADTLDPSKPSPKRKSTDVGGEPPSKRSKNKSDDSDQTLVDTSMNEGIEANPGKPENGAASTQPADESEEGELDE</sequence>
<dbReference type="AlphaFoldDB" id="A0A8T9CCF7"/>
<dbReference type="Gene3D" id="1.10.472.10">
    <property type="entry name" value="Cyclin-like"/>
    <property type="match status" value="2"/>
</dbReference>
<dbReference type="InterPro" id="IPR043198">
    <property type="entry name" value="Cyclin/Ssn8"/>
</dbReference>
<evidence type="ECO:0000256" key="1">
    <source>
        <dbReference type="SAM" id="MobiDB-lite"/>
    </source>
</evidence>
<feature type="compositionally biased region" description="Polar residues" evidence="1">
    <location>
        <begin position="402"/>
        <end position="428"/>
    </location>
</feature>
<gene>
    <name evidence="2" type="primary">pch1</name>
    <name evidence="2" type="ORF">LSUE1_G004160</name>
</gene>
<dbReference type="EMBL" id="QGMK01000265">
    <property type="protein sequence ID" value="TVY82862.1"/>
    <property type="molecule type" value="Genomic_DNA"/>
</dbReference>
<evidence type="ECO:0000313" key="3">
    <source>
        <dbReference type="Proteomes" id="UP000469558"/>
    </source>
</evidence>
<comment type="caution">
    <text evidence="2">The sequence shown here is derived from an EMBL/GenBank/DDBJ whole genome shotgun (WGS) entry which is preliminary data.</text>
</comment>